<gene>
    <name evidence="1" type="ORF">CKO31_18355</name>
</gene>
<accession>A0ABS1CLG0</accession>
<keyword evidence="2" id="KW-1185">Reference proteome</keyword>
<evidence type="ECO:0000313" key="2">
    <source>
        <dbReference type="Proteomes" id="UP000748752"/>
    </source>
</evidence>
<dbReference type="RefSeq" id="WP_200240428.1">
    <property type="nucleotide sequence ID" value="NZ_NRRV01000054.1"/>
</dbReference>
<proteinExistence type="predicted"/>
<dbReference type="Proteomes" id="UP000748752">
    <property type="component" value="Unassembled WGS sequence"/>
</dbReference>
<evidence type="ECO:0008006" key="3">
    <source>
        <dbReference type="Google" id="ProtNLM"/>
    </source>
</evidence>
<dbReference type="EMBL" id="NRRV01000054">
    <property type="protein sequence ID" value="MBK1632669.1"/>
    <property type="molecule type" value="Genomic_DNA"/>
</dbReference>
<comment type="caution">
    <text evidence="1">The sequence shown here is derived from an EMBL/GenBank/DDBJ whole genome shotgun (WGS) entry which is preliminary data.</text>
</comment>
<reference evidence="1 2" key="1">
    <citation type="journal article" date="2020" name="Microorganisms">
        <title>Osmotic Adaptation and Compatible Solute Biosynthesis of Phototrophic Bacteria as Revealed from Genome Analyses.</title>
        <authorList>
            <person name="Imhoff J.F."/>
            <person name="Rahn T."/>
            <person name="Kunzel S."/>
            <person name="Keller A."/>
            <person name="Neulinger S.C."/>
        </authorList>
    </citation>
    <scope>NUCLEOTIDE SEQUENCE [LARGE SCALE GENOMIC DNA]</scope>
    <source>
        <strain evidence="1 2">DSM 6210</strain>
    </source>
</reference>
<organism evidence="1 2">
    <name type="scientific">Thiohalocapsa halophila</name>
    <dbReference type="NCBI Taxonomy" id="69359"/>
    <lineage>
        <taxon>Bacteria</taxon>
        <taxon>Pseudomonadati</taxon>
        <taxon>Pseudomonadota</taxon>
        <taxon>Gammaproteobacteria</taxon>
        <taxon>Chromatiales</taxon>
        <taxon>Chromatiaceae</taxon>
        <taxon>Thiohalocapsa</taxon>
    </lineage>
</organism>
<name>A0ABS1CLG0_9GAMM</name>
<protein>
    <recommendedName>
        <fullName evidence="3">SRPBCC domain-containing protein</fullName>
    </recommendedName>
</protein>
<evidence type="ECO:0000313" key="1">
    <source>
        <dbReference type="EMBL" id="MBK1632669.1"/>
    </source>
</evidence>
<sequence length="128" mass="13988">MEFFATAAAEATETALQRQLTIGSLAEHCASIDAVLRAEGENGEIWSLWGQFQVHREPIRGGVRFTLPRCPNALAWTITAGTDTPAPVVVHCTINRTEHDPDFIESIELFVDDWRTGLERLAAAAAAV</sequence>